<dbReference type="AlphaFoldDB" id="A0A833E8D2"/>
<sequence length="118" mass="13535">MQRSISTRELSRELDSTLALLDKAARQLLYFESNLLNGTIEDTLFSLASHLDNIGRIGISDAYTYAEKARLLARYVRAYRLRVEQFHTLRGLSSVRDDVAAHLSDIRAFINRLRMYVG</sequence>
<protein>
    <recommendedName>
        <fullName evidence="3">Four helix bundle protein</fullName>
    </recommendedName>
</protein>
<evidence type="ECO:0000313" key="2">
    <source>
        <dbReference type="Proteomes" id="UP000600071"/>
    </source>
</evidence>
<gene>
    <name evidence="1" type="ORF">EYH50_00115</name>
</gene>
<dbReference type="Proteomes" id="UP000600071">
    <property type="component" value="Unassembled WGS sequence"/>
</dbReference>
<organism evidence="1 2">
    <name type="scientific">Pyrodictium delaneyi</name>
    <dbReference type="NCBI Taxonomy" id="1273541"/>
    <lineage>
        <taxon>Archaea</taxon>
        <taxon>Thermoproteota</taxon>
        <taxon>Thermoprotei</taxon>
        <taxon>Desulfurococcales</taxon>
        <taxon>Pyrodictiaceae</taxon>
        <taxon>Pyrodictium</taxon>
    </lineage>
</organism>
<accession>A0A833E8D2</accession>
<dbReference type="EMBL" id="DQVR01000003">
    <property type="protein sequence ID" value="HIQ23442.1"/>
    <property type="molecule type" value="Genomic_DNA"/>
</dbReference>
<proteinExistence type="predicted"/>
<name>A0A833E8D2_9CREN</name>
<comment type="caution">
    <text evidence="1">The sequence shown here is derived from an EMBL/GenBank/DDBJ whole genome shotgun (WGS) entry which is preliminary data.</text>
</comment>
<evidence type="ECO:0008006" key="3">
    <source>
        <dbReference type="Google" id="ProtNLM"/>
    </source>
</evidence>
<evidence type="ECO:0000313" key="1">
    <source>
        <dbReference type="EMBL" id="HIQ23442.1"/>
    </source>
</evidence>
<reference evidence="1" key="1">
    <citation type="journal article" date="2020" name="ISME J.">
        <title>Gammaproteobacteria mediating utilization of methyl-, sulfur- and petroleum organic compounds in deep ocean hydrothermal plumes.</title>
        <authorList>
            <person name="Zhou Z."/>
            <person name="Liu Y."/>
            <person name="Pan J."/>
            <person name="Cron B.R."/>
            <person name="Toner B.M."/>
            <person name="Anantharaman K."/>
            <person name="Breier J.A."/>
            <person name="Dick G.J."/>
            <person name="Li M."/>
        </authorList>
    </citation>
    <scope>NUCLEOTIDE SEQUENCE</scope>
    <source>
        <strain evidence="1">SZUA-1523</strain>
    </source>
</reference>